<comment type="caution">
    <text evidence="5">The sequence shown here is derived from an EMBL/GenBank/DDBJ whole genome shotgun (WGS) entry which is preliminary data.</text>
</comment>
<feature type="compositionally biased region" description="Basic and acidic residues" evidence="3">
    <location>
        <begin position="621"/>
        <end position="636"/>
    </location>
</feature>
<organism evidence="5 6">
    <name type="scientific">Orbilia javanica</name>
    <dbReference type="NCBI Taxonomy" id="47235"/>
    <lineage>
        <taxon>Eukaryota</taxon>
        <taxon>Fungi</taxon>
        <taxon>Dikarya</taxon>
        <taxon>Ascomycota</taxon>
        <taxon>Pezizomycotina</taxon>
        <taxon>Orbiliomycetes</taxon>
        <taxon>Orbiliales</taxon>
        <taxon>Orbiliaceae</taxon>
        <taxon>Orbilia</taxon>
    </lineage>
</organism>
<dbReference type="GO" id="GO:0140664">
    <property type="term" value="F:ATP-dependent DNA damage sensor activity"/>
    <property type="evidence" value="ECO:0007669"/>
    <property type="project" value="InterPro"/>
</dbReference>
<feature type="region of interest" description="Disordered" evidence="3">
    <location>
        <begin position="407"/>
        <end position="487"/>
    </location>
</feature>
<evidence type="ECO:0000256" key="1">
    <source>
        <dbReference type="ARBA" id="ARBA00006082"/>
    </source>
</evidence>
<dbReference type="SMART" id="SM01340">
    <property type="entry name" value="DNA_mis_repair"/>
    <property type="match status" value="1"/>
</dbReference>
<dbReference type="Pfam" id="PF01119">
    <property type="entry name" value="DNA_mis_repair"/>
    <property type="match status" value="1"/>
</dbReference>
<dbReference type="InterPro" id="IPR036890">
    <property type="entry name" value="HATPase_C_sf"/>
</dbReference>
<feature type="compositionally biased region" description="Polar residues" evidence="3">
    <location>
        <begin position="426"/>
        <end position="440"/>
    </location>
</feature>
<name>A0AAN8RC47_9PEZI</name>
<dbReference type="GO" id="GO:0016887">
    <property type="term" value="F:ATP hydrolysis activity"/>
    <property type="evidence" value="ECO:0007669"/>
    <property type="project" value="InterPro"/>
</dbReference>
<feature type="compositionally biased region" description="Polar residues" evidence="3">
    <location>
        <begin position="673"/>
        <end position="682"/>
    </location>
</feature>
<evidence type="ECO:0000256" key="3">
    <source>
        <dbReference type="SAM" id="MobiDB-lite"/>
    </source>
</evidence>
<dbReference type="Pfam" id="PF13589">
    <property type="entry name" value="HATPase_c_3"/>
    <property type="match status" value="1"/>
</dbReference>
<dbReference type="Gene3D" id="3.30.230.10">
    <property type="match status" value="1"/>
</dbReference>
<dbReference type="GO" id="GO:0061982">
    <property type="term" value="P:meiosis I cell cycle process"/>
    <property type="evidence" value="ECO:0007669"/>
    <property type="project" value="UniProtKB-ARBA"/>
</dbReference>
<feature type="region of interest" description="Disordered" evidence="3">
    <location>
        <begin position="499"/>
        <end position="661"/>
    </location>
</feature>
<feature type="compositionally biased region" description="Low complexity" evidence="3">
    <location>
        <begin position="441"/>
        <end position="452"/>
    </location>
</feature>
<comment type="similarity">
    <text evidence="1">Belongs to the DNA mismatch repair MutL/HexB family.</text>
</comment>
<dbReference type="GO" id="GO:0006298">
    <property type="term" value="P:mismatch repair"/>
    <property type="evidence" value="ECO:0007669"/>
    <property type="project" value="InterPro"/>
</dbReference>
<dbReference type="SUPFAM" id="SSF54211">
    <property type="entry name" value="Ribosomal protein S5 domain 2-like"/>
    <property type="match status" value="1"/>
</dbReference>
<evidence type="ECO:0000313" key="5">
    <source>
        <dbReference type="EMBL" id="KAK6342642.1"/>
    </source>
</evidence>
<sequence>MIHEIPQESVRRLGSTQVITDPITVIKELLENALDAGATSIVVEASSDLVSHIQVKDNGCGIDPNDRNLMAKPHCTSKISTFDDLLDVTTLGFRGEALASLANVSGLLTITTRIKNEAMAVACEIAPDGSLKTISPVSAPIGSTVKVTNLFAKFPVRKSTLEKTASKYLGQIKPLLLSYYLTHPQARLQFKCVAPPQGNKGKKKIETKYDVIFAASNTKEQAVIKALGAESSRHGQWIKIEEDNSDVHVEAFVVKPDADTNPTAKRGVCIAYKNRPLSISRNRGLAHSIYSLYKKQIKLVFAARSIDAPTEPFLFLNILSSTGKVDVNIEPAKDDVLFESNDRVIECIKQCFERAYGATEDTDETRKSGNGFSSEITYCSVAPSETPIDRTPQKALQSMPRIITTREQPFPETENHMPSSPPPIRTGSSAGNDQNGKVFNQGQLMLGGQEEGIPLPDRENSEDKSDAGQKDGWSFSMYGSGIDEEEDESFVDIEETLSRTEGRQAAREEDTYGDKSISNPWTISKMNSRVSQQEKQTHLPRSGFTTNSTITPLPASPLQTQGRGKQAHSPRAASALEIARPSREPIAVNTSTPSAPIAPMPGSKDPWYPRFGSGDTSSPNRRQERPSPRRLSEFHDTSSSPARQQSTRLPNTQKPGRKSAGLIGAWIGVNKATEASRTSPPTESDHESDIRLPISAFFGTPDLGSSNKSGDGGRGIFPSASDRMRRERRALNPQIDEEWEEDVSSSSGDDEPPQLDARPHKNVRSSASKLSIPAGQSKPVKLPCAPNIFNKPFKPHPGASRYPKDIEEDVQQPRKMKLLVATLPHIGLHSLQFRARLIQDDLYSDEYETGRKCLGDSALKEPFFCFLKRYVDGIDYSDDTELELLQEDILDGKEFEVSFQNLEGRKCAAP</sequence>
<dbReference type="InterPro" id="IPR002099">
    <property type="entry name" value="MutL/Mlh/PMS"/>
</dbReference>
<keyword evidence="2" id="KW-0227">DNA damage</keyword>
<feature type="compositionally biased region" description="Basic and acidic residues" evidence="3">
    <location>
        <begin position="499"/>
        <end position="513"/>
    </location>
</feature>
<dbReference type="GO" id="GO:0030983">
    <property type="term" value="F:mismatched DNA binding"/>
    <property type="evidence" value="ECO:0007669"/>
    <property type="project" value="InterPro"/>
</dbReference>
<dbReference type="Gene3D" id="3.30.565.10">
    <property type="entry name" value="Histidine kinase-like ATPase, C-terminal domain"/>
    <property type="match status" value="1"/>
</dbReference>
<dbReference type="InterPro" id="IPR014721">
    <property type="entry name" value="Ribsml_uS5_D2-typ_fold_subgr"/>
</dbReference>
<dbReference type="InterPro" id="IPR014762">
    <property type="entry name" value="DNA_mismatch_repair_CS"/>
</dbReference>
<evidence type="ECO:0000313" key="6">
    <source>
        <dbReference type="Proteomes" id="UP001313282"/>
    </source>
</evidence>
<feature type="domain" description="DNA mismatch repair protein S5" evidence="4">
    <location>
        <begin position="223"/>
        <end position="357"/>
    </location>
</feature>
<keyword evidence="6" id="KW-1185">Reference proteome</keyword>
<reference evidence="5 6" key="1">
    <citation type="submission" date="2019-10" db="EMBL/GenBank/DDBJ databases">
        <authorList>
            <person name="Palmer J.M."/>
        </authorList>
    </citation>
    <scope>NUCLEOTIDE SEQUENCE [LARGE SCALE GENOMIC DNA]</scope>
    <source>
        <strain evidence="5 6">TWF718</strain>
    </source>
</reference>
<dbReference type="Proteomes" id="UP001313282">
    <property type="component" value="Unassembled WGS sequence"/>
</dbReference>
<feature type="compositionally biased region" description="Polar residues" evidence="3">
    <location>
        <begin position="637"/>
        <end position="654"/>
    </location>
</feature>
<dbReference type="InterPro" id="IPR038973">
    <property type="entry name" value="MutL/Mlh/Pms-like"/>
</dbReference>
<evidence type="ECO:0000259" key="4">
    <source>
        <dbReference type="SMART" id="SM01340"/>
    </source>
</evidence>
<dbReference type="InterPro" id="IPR020568">
    <property type="entry name" value="Ribosomal_Su5_D2-typ_SF"/>
</dbReference>
<dbReference type="PANTHER" id="PTHR10073:SF41">
    <property type="entry name" value="MISMATCH REPAIR PROTEIN, PUTATIVE (AFU_ORTHOLOGUE AFUA_8G05820)-RELATED"/>
    <property type="match status" value="1"/>
</dbReference>
<proteinExistence type="inferred from homology"/>
<dbReference type="NCBIfam" id="TIGR00585">
    <property type="entry name" value="mutl"/>
    <property type="match status" value="1"/>
</dbReference>
<dbReference type="PANTHER" id="PTHR10073">
    <property type="entry name" value="DNA MISMATCH REPAIR PROTEIN MLH, PMS, MUTL"/>
    <property type="match status" value="1"/>
</dbReference>
<dbReference type="FunFam" id="3.30.565.10:FF:000017">
    <property type="entry name" value="PMS1 homolog 1, mismatch repair system component"/>
    <property type="match status" value="1"/>
</dbReference>
<dbReference type="PROSITE" id="PS00058">
    <property type="entry name" value="DNA_MISMATCH_REPAIR_1"/>
    <property type="match status" value="1"/>
</dbReference>
<dbReference type="EMBL" id="JAVHNR010000005">
    <property type="protein sequence ID" value="KAK6342642.1"/>
    <property type="molecule type" value="Genomic_DNA"/>
</dbReference>
<feature type="region of interest" description="Disordered" evidence="3">
    <location>
        <begin position="696"/>
        <end position="778"/>
    </location>
</feature>
<dbReference type="InterPro" id="IPR013507">
    <property type="entry name" value="DNA_mismatch_S5_2-like"/>
</dbReference>
<dbReference type="GO" id="GO:0005524">
    <property type="term" value="F:ATP binding"/>
    <property type="evidence" value="ECO:0007669"/>
    <property type="project" value="InterPro"/>
</dbReference>
<dbReference type="AlphaFoldDB" id="A0AAN8RC47"/>
<feature type="compositionally biased region" description="Polar residues" evidence="3">
    <location>
        <begin position="516"/>
        <end position="534"/>
    </location>
</feature>
<dbReference type="GO" id="GO:0032389">
    <property type="term" value="C:MutLalpha complex"/>
    <property type="evidence" value="ECO:0007669"/>
    <property type="project" value="TreeGrafter"/>
</dbReference>
<evidence type="ECO:0000256" key="2">
    <source>
        <dbReference type="ARBA" id="ARBA00022763"/>
    </source>
</evidence>
<feature type="compositionally biased region" description="Basic and acidic residues" evidence="3">
    <location>
        <begin position="456"/>
        <end position="469"/>
    </location>
</feature>
<feature type="region of interest" description="Disordered" evidence="3">
    <location>
        <begin position="671"/>
        <end position="690"/>
    </location>
</feature>
<gene>
    <name evidence="5" type="ORF">TWF718_008036</name>
</gene>
<feature type="compositionally biased region" description="Polar residues" evidence="3">
    <location>
        <begin position="543"/>
        <end position="563"/>
    </location>
</feature>
<accession>A0AAN8RC47</accession>
<dbReference type="SUPFAM" id="SSF55874">
    <property type="entry name" value="ATPase domain of HSP90 chaperone/DNA topoisomerase II/histidine kinase"/>
    <property type="match status" value="1"/>
</dbReference>
<dbReference type="CDD" id="cd16926">
    <property type="entry name" value="HATPase_MutL-MLH-PMS-like"/>
    <property type="match status" value="1"/>
</dbReference>
<protein>
    <recommendedName>
        <fullName evidence="4">DNA mismatch repair protein S5 domain-containing protein</fullName>
    </recommendedName>
</protein>
<feature type="compositionally biased region" description="Acidic residues" evidence="3">
    <location>
        <begin position="735"/>
        <end position="753"/>
    </location>
</feature>